<sequence>MKITVAVATPLHIATSSGVVKIAEVMVDKNPHLPNVYDAMKPSPVLVAVAHKRRDMASFLFSNTNFEALNSYEQIELLIATISSDYYGIALQISLLYIALDILTKKPELAMARLCLEQGCKGCQDWR</sequence>
<dbReference type="EMBL" id="SSTD01017768">
    <property type="protein sequence ID" value="TYJ99324.1"/>
    <property type="molecule type" value="Genomic_DNA"/>
</dbReference>
<dbReference type="Gene3D" id="1.25.40.20">
    <property type="entry name" value="Ankyrin repeat-containing domain"/>
    <property type="match status" value="1"/>
</dbReference>
<comment type="caution">
    <text evidence="1">The sequence shown here is derived from an EMBL/GenBank/DDBJ whole genome shotgun (WGS) entry which is preliminary data.</text>
</comment>
<gene>
    <name evidence="1" type="ORF">E5676_scaffold248G005390</name>
</gene>
<evidence type="ECO:0000313" key="1">
    <source>
        <dbReference type="EMBL" id="TYJ99324.1"/>
    </source>
</evidence>
<reference evidence="1 2" key="1">
    <citation type="submission" date="2019-08" db="EMBL/GenBank/DDBJ databases">
        <title>Draft genome sequences of two oriental melons (Cucumis melo L. var makuwa).</title>
        <authorList>
            <person name="Kwon S.-Y."/>
        </authorList>
    </citation>
    <scope>NUCLEOTIDE SEQUENCE [LARGE SCALE GENOMIC DNA]</scope>
    <source>
        <strain evidence="2">cv. Chang Bougi</strain>
        <tissue evidence="1">Leaf</tissue>
    </source>
</reference>
<dbReference type="AlphaFoldDB" id="A0A5D3BJY1"/>
<organism evidence="1 2">
    <name type="scientific">Cucumis melo var. makuwa</name>
    <name type="common">Oriental melon</name>
    <dbReference type="NCBI Taxonomy" id="1194695"/>
    <lineage>
        <taxon>Eukaryota</taxon>
        <taxon>Viridiplantae</taxon>
        <taxon>Streptophyta</taxon>
        <taxon>Embryophyta</taxon>
        <taxon>Tracheophyta</taxon>
        <taxon>Spermatophyta</taxon>
        <taxon>Magnoliopsida</taxon>
        <taxon>eudicotyledons</taxon>
        <taxon>Gunneridae</taxon>
        <taxon>Pentapetalae</taxon>
        <taxon>rosids</taxon>
        <taxon>fabids</taxon>
        <taxon>Cucurbitales</taxon>
        <taxon>Cucurbitaceae</taxon>
        <taxon>Benincaseae</taxon>
        <taxon>Cucumis</taxon>
    </lineage>
</organism>
<protein>
    <submittedName>
        <fullName evidence="1">Ankyrin repeat-containing protein</fullName>
    </submittedName>
</protein>
<evidence type="ECO:0000313" key="2">
    <source>
        <dbReference type="Proteomes" id="UP000321947"/>
    </source>
</evidence>
<dbReference type="InterPro" id="IPR036770">
    <property type="entry name" value="Ankyrin_rpt-contain_sf"/>
</dbReference>
<proteinExistence type="predicted"/>
<name>A0A5D3BJY1_CUCMM</name>
<dbReference type="Proteomes" id="UP000321947">
    <property type="component" value="Unassembled WGS sequence"/>
</dbReference>
<accession>A0A5D3BJY1</accession>
<dbReference type="SUPFAM" id="SSF48403">
    <property type="entry name" value="Ankyrin repeat"/>
    <property type="match status" value="1"/>
</dbReference>